<evidence type="ECO:0000256" key="2">
    <source>
        <dbReference type="SAM" id="SignalP"/>
    </source>
</evidence>
<feature type="signal peptide" evidence="2">
    <location>
        <begin position="1"/>
        <end position="25"/>
    </location>
</feature>
<feature type="compositionally biased region" description="Basic and acidic residues" evidence="1">
    <location>
        <begin position="26"/>
        <end position="43"/>
    </location>
</feature>
<organism evidence="3 4">
    <name type="scientific">Lysobacter spongiicola DSM 21749</name>
    <dbReference type="NCBI Taxonomy" id="1122188"/>
    <lineage>
        <taxon>Bacteria</taxon>
        <taxon>Pseudomonadati</taxon>
        <taxon>Pseudomonadota</taxon>
        <taxon>Gammaproteobacteria</taxon>
        <taxon>Lysobacterales</taxon>
        <taxon>Lysobacteraceae</taxon>
        <taxon>Novilysobacter</taxon>
    </lineage>
</organism>
<dbReference type="InterPro" id="IPR007939">
    <property type="entry name" value="Cu-R_B_prcur"/>
</dbReference>
<dbReference type="Proteomes" id="UP000190061">
    <property type="component" value="Unassembled WGS sequence"/>
</dbReference>
<feature type="region of interest" description="Disordered" evidence="1">
    <location>
        <begin position="26"/>
        <end position="50"/>
    </location>
</feature>
<accession>A0A1T4LZV3</accession>
<feature type="chain" id="PRO_5013318413" evidence="2">
    <location>
        <begin position="26"/>
        <end position="323"/>
    </location>
</feature>
<dbReference type="OrthoDB" id="9778934at2"/>
<protein>
    <submittedName>
        <fullName evidence="3">Copper resistance protein B</fullName>
    </submittedName>
</protein>
<keyword evidence="4" id="KW-1185">Reference proteome</keyword>
<keyword evidence="2" id="KW-0732">Signal</keyword>
<evidence type="ECO:0000313" key="3">
    <source>
        <dbReference type="EMBL" id="SJZ60280.1"/>
    </source>
</evidence>
<name>A0A1T4LZV3_9GAMM</name>
<dbReference type="AlphaFoldDB" id="A0A1T4LZV3"/>
<dbReference type="Pfam" id="PF05275">
    <property type="entry name" value="CopB"/>
    <property type="match status" value="1"/>
</dbReference>
<proteinExistence type="predicted"/>
<dbReference type="RefSeq" id="WP_078756863.1">
    <property type="nucleotide sequence ID" value="NZ_FUXP01000001.1"/>
</dbReference>
<gene>
    <name evidence="3" type="ORF">SAMN02745674_00221</name>
</gene>
<evidence type="ECO:0000313" key="4">
    <source>
        <dbReference type="Proteomes" id="UP000190061"/>
    </source>
</evidence>
<sequence>MNRRRSLPLVLLPVMCLGAAGAVVAQEDHSHHGQHPPVEEREPTPTAEQPVEHTAMDHSTMDHSAMDHDPVDHEAMGHAMPDGPAPAEPITPIPPLTDADRAAAFPELHHAMHHDSGINSFVLFNRLEGWDADHGRAFAWEGQGWIGTDVNRLWFRTEGEREDSATHSADLELLYGRGVTAWWDVVAGVRQEFQPAGRTWAAIGVQGLAPYMFETQATLYVDEDGRVEANVEVEYELLLTNRLVLQPLVEVNFAARDDVERGVGAGLSTAEAGLRLRYEFTRKFAPYVGLAHERAFGGTADLGRASGEPEADTRWVVGLRTWF</sequence>
<dbReference type="GO" id="GO:0009279">
    <property type="term" value="C:cell outer membrane"/>
    <property type="evidence" value="ECO:0007669"/>
    <property type="project" value="InterPro"/>
</dbReference>
<reference evidence="3 4" key="1">
    <citation type="submission" date="2017-02" db="EMBL/GenBank/DDBJ databases">
        <authorList>
            <person name="Peterson S.W."/>
        </authorList>
    </citation>
    <scope>NUCLEOTIDE SEQUENCE [LARGE SCALE GENOMIC DNA]</scope>
    <source>
        <strain evidence="3 4">DSM 21749</strain>
    </source>
</reference>
<dbReference type="GO" id="GO:0006878">
    <property type="term" value="P:intracellular copper ion homeostasis"/>
    <property type="evidence" value="ECO:0007669"/>
    <property type="project" value="InterPro"/>
</dbReference>
<evidence type="ECO:0000256" key="1">
    <source>
        <dbReference type="SAM" id="MobiDB-lite"/>
    </source>
</evidence>
<dbReference type="EMBL" id="FUXP01000001">
    <property type="protein sequence ID" value="SJZ60280.1"/>
    <property type="molecule type" value="Genomic_DNA"/>
</dbReference>
<dbReference type="GO" id="GO:0005507">
    <property type="term" value="F:copper ion binding"/>
    <property type="evidence" value="ECO:0007669"/>
    <property type="project" value="InterPro"/>
</dbReference>
<dbReference type="STRING" id="1122188.SAMN02745674_00221"/>